<evidence type="ECO:0000256" key="2">
    <source>
        <dbReference type="ARBA" id="ARBA00022448"/>
    </source>
</evidence>
<dbReference type="InterPro" id="IPR011701">
    <property type="entry name" value="MFS"/>
</dbReference>
<dbReference type="PANTHER" id="PTHR23517">
    <property type="entry name" value="RESISTANCE PROTEIN MDTM, PUTATIVE-RELATED-RELATED"/>
    <property type="match status" value="1"/>
</dbReference>
<feature type="transmembrane region" description="Helical" evidence="7">
    <location>
        <begin position="285"/>
        <end position="301"/>
    </location>
</feature>
<organism evidence="8 9">
    <name type="scientific">Butyrivibrio fibrisolvens</name>
    <dbReference type="NCBI Taxonomy" id="831"/>
    <lineage>
        <taxon>Bacteria</taxon>
        <taxon>Bacillati</taxon>
        <taxon>Bacillota</taxon>
        <taxon>Clostridia</taxon>
        <taxon>Lachnospirales</taxon>
        <taxon>Lachnospiraceae</taxon>
        <taxon>Butyrivibrio</taxon>
    </lineage>
</organism>
<dbReference type="InterPro" id="IPR036259">
    <property type="entry name" value="MFS_trans_sf"/>
</dbReference>
<evidence type="ECO:0000256" key="3">
    <source>
        <dbReference type="ARBA" id="ARBA00022475"/>
    </source>
</evidence>
<feature type="transmembrane region" description="Helical" evidence="7">
    <location>
        <begin position="259"/>
        <end position="278"/>
    </location>
</feature>
<keyword evidence="5 7" id="KW-1133">Transmembrane helix</keyword>
<feature type="transmembrane region" description="Helical" evidence="7">
    <location>
        <begin position="21"/>
        <end position="41"/>
    </location>
</feature>
<evidence type="ECO:0000256" key="1">
    <source>
        <dbReference type="ARBA" id="ARBA00004651"/>
    </source>
</evidence>
<dbReference type="AlphaFoldDB" id="A0A317FYL8"/>
<dbReference type="SUPFAM" id="SSF103473">
    <property type="entry name" value="MFS general substrate transporter"/>
    <property type="match status" value="1"/>
</dbReference>
<dbReference type="Proteomes" id="UP000245488">
    <property type="component" value="Chromosome"/>
</dbReference>
<evidence type="ECO:0008006" key="10">
    <source>
        <dbReference type="Google" id="ProtNLM"/>
    </source>
</evidence>
<dbReference type="Gene3D" id="1.20.1250.20">
    <property type="entry name" value="MFS general substrate transporter like domains"/>
    <property type="match status" value="2"/>
</dbReference>
<reference evidence="8 9" key="1">
    <citation type="submission" date="2017-09" db="EMBL/GenBank/DDBJ databases">
        <title>High-quality draft genome sequence of Butyrivibrio fibrisolvens INBov1, isolated from cow rumen.</title>
        <authorList>
            <person name="Rodriguez Hernaez J."/>
            <person name="Rivarola M."/>
            <person name="Paniego N."/>
            <person name="Cravero S."/>
            <person name="Ceron Cucchi M."/>
            <person name="Martinez M.C."/>
        </authorList>
    </citation>
    <scope>NUCLEOTIDE SEQUENCE [LARGE SCALE GENOMIC DNA]</scope>
    <source>
        <strain evidence="8 9">INBov1</strain>
    </source>
</reference>
<comment type="caution">
    <text evidence="8">The sequence shown here is derived from an EMBL/GenBank/DDBJ whole genome shotgun (WGS) entry which is preliminary data.</text>
</comment>
<keyword evidence="6 7" id="KW-0472">Membrane</keyword>
<feature type="transmembrane region" description="Helical" evidence="7">
    <location>
        <begin position="343"/>
        <end position="365"/>
    </location>
</feature>
<feature type="transmembrane region" description="Helical" evidence="7">
    <location>
        <begin position="171"/>
        <end position="192"/>
    </location>
</feature>
<feature type="transmembrane region" description="Helical" evidence="7">
    <location>
        <begin position="147"/>
        <end position="165"/>
    </location>
</feature>
<gene>
    <name evidence="8" type="ORF">CPT75_06755</name>
</gene>
<evidence type="ECO:0000256" key="6">
    <source>
        <dbReference type="ARBA" id="ARBA00023136"/>
    </source>
</evidence>
<dbReference type="InterPro" id="IPR050171">
    <property type="entry name" value="MFS_Transporters"/>
</dbReference>
<feature type="transmembrane region" description="Helical" evidence="7">
    <location>
        <begin position="53"/>
        <end position="75"/>
    </location>
</feature>
<proteinExistence type="predicted"/>
<keyword evidence="3" id="KW-1003">Cell membrane</keyword>
<protein>
    <recommendedName>
        <fullName evidence="10">Major Facilitator Superfamily protein</fullName>
    </recommendedName>
</protein>
<feature type="transmembrane region" description="Helical" evidence="7">
    <location>
        <begin position="371"/>
        <end position="391"/>
    </location>
</feature>
<accession>A0A317FYL8</accession>
<feature type="transmembrane region" description="Helical" evidence="7">
    <location>
        <begin position="220"/>
        <end position="239"/>
    </location>
</feature>
<name>A0A317FYL8_BUTFI</name>
<evidence type="ECO:0000256" key="5">
    <source>
        <dbReference type="ARBA" id="ARBA00022989"/>
    </source>
</evidence>
<dbReference type="GO" id="GO:0022857">
    <property type="term" value="F:transmembrane transporter activity"/>
    <property type="evidence" value="ECO:0007669"/>
    <property type="project" value="InterPro"/>
</dbReference>
<dbReference type="RefSeq" id="WP_110072515.1">
    <property type="nucleotide sequence ID" value="NZ_CM009896.1"/>
</dbReference>
<feature type="transmembrane region" description="Helical" evidence="7">
    <location>
        <begin position="107"/>
        <end position="126"/>
    </location>
</feature>
<keyword evidence="4 7" id="KW-0812">Transmembrane</keyword>
<evidence type="ECO:0000313" key="8">
    <source>
        <dbReference type="EMBL" id="PWT26825.1"/>
    </source>
</evidence>
<dbReference type="GO" id="GO:0005886">
    <property type="term" value="C:plasma membrane"/>
    <property type="evidence" value="ECO:0007669"/>
    <property type="project" value="UniProtKB-SubCell"/>
</dbReference>
<comment type="subcellular location">
    <subcellularLocation>
        <location evidence="1">Cell membrane</location>
        <topology evidence="1">Multi-pass membrane protein</topology>
    </subcellularLocation>
</comment>
<dbReference type="Pfam" id="PF07690">
    <property type="entry name" value="MFS_1"/>
    <property type="match status" value="1"/>
</dbReference>
<evidence type="ECO:0000256" key="7">
    <source>
        <dbReference type="SAM" id="Phobius"/>
    </source>
</evidence>
<keyword evidence="2" id="KW-0813">Transport</keyword>
<evidence type="ECO:0000313" key="9">
    <source>
        <dbReference type="Proteomes" id="UP000245488"/>
    </source>
</evidence>
<dbReference type="EMBL" id="NXNG01000001">
    <property type="protein sequence ID" value="PWT26825.1"/>
    <property type="molecule type" value="Genomic_DNA"/>
</dbReference>
<sequence length="400" mass="45579">MKQKTRELLIKYKELKHIKEIMKVNLVFFLFFMLSDSMDVFMPLFFKNHSIPAMFYGGLQTITTVFKLIVIWLLSKPQMKAKRIILTSFIGLNMLNFMAIFFDYQHITIFVFAMFIITRTVLNIIMNPYLGRLLPNEYMGIGFGIRDVFLSAGCALGLLICGYLQNNLMLFGIYIIVVFVMILFLILTMNFMNVEDLDEEGEEEDEPLMGWINISPRMKVNFIIMLVIGCLISCGLEVHTYSAMIGDDLGIKAQNIYNLYASSVIITAVFSIIGGVIIDIVNSKLMYFLYTFICFISVLVLCFKTPYAYAASLLMLGIKGVLDNVEQTYLFKGYKAYDMEKLYSVNSVISTVLNVITPLIFGYLYDYSFDVMLASGLGCLFVAMIFSLGIVDINRSLVEV</sequence>
<evidence type="ECO:0000256" key="4">
    <source>
        <dbReference type="ARBA" id="ARBA00022692"/>
    </source>
</evidence>
<keyword evidence="9" id="KW-1185">Reference proteome</keyword>